<comment type="caution">
    <text evidence="9">The sequence shown here is derived from an EMBL/GenBank/DDBJ whole genome shotgun (WGS) entry which is preliminary data.</text>
</comment>
<feature type="signal peptide" evidence="7">
    <location>
        <begin position="1"/>
        <end position="29"/>
    </location>
</feature>
<evidence type="ECO:0000259" key="8">
    <source>
        <dbReference type="PROSITE" id="PS51352"/>
    </source>
</evidence>
<evidence type="ECO:0000256" key="2">
    <source>
        <dbReference type="ARBA" id="ARBA00022729"/>
    </source>
</evidence>
<dbReference type="InterPro" id="IPR012336">
    <property type="entry name" value="Thioredoxin-like_fold"/>
</dbReference>
<evidence type="ECO:0000256" key="4">
    <source>
        <dbReference type="ARBA" id="ARBA00023157"/>
    </source>
</evidence>
<evidence type="ECO:0000256" key="3">
    <source>
        <dbReference type="ARBA" id="ARBA00023002"/>
    </source>
</evidence>
<accession>A0A6M0RUP3</accession>
<dbReference type="Pfam" id="PF13462">
    <property type="entry name" value="Thioredoxin_4"/>
    <property type="match status" value="1"/>
</dbReference>
<dbReference type="Gene3D" id="3.40.30.10">
    <property type="entry name" value="Glutaredoxin"/>
    <property type="match status" value="1"/>
</dbReference>
<dbReference type="GO" id="GO:0016853">
    <property type="term" value="F:isomerase activity"/>
    <property type="evidence" value="ECO:0007669"/>
    <property type="project" value="UniProtKB-KW"/>
</dbReference>
<dbReference type="EMBL" id="QXHD01000004">
    <property type="protein sequence ID" value="NEZ59977.1"/>
    <property type="molecule type" value="Genomic_DNA"/>
</dbReference>
<keyword evidence="4" id="KW-1015">Disulfide bond</keyword>
<name>A0A6M0RUP3_9CYAN</name>
<organism evidence="9 10">
    <name type="scientific">Adonisia turfae CCMR0081</name>
    <dbReference type="NCBI Taxonomy" id="2292702"/>
    <lineage>
        <taxon>Bacteria</taxon>
        <taxon>Bacillati</taxon>
        <taxon>Cyanobacteriota</taxon>
        <taxon>Adonisia</taxon>
        <taxon>Adonisia turfae</taxon>
    </lineage>
</organism>
<feature type="chain" id="PRO_5026908702" evidence="7">
    <location>
        <begin position="30"/>
        <end position="252"/>
    </location>
</feature>
<feature type="region of interest" description="Disordered" evidence="6">
    <location>
        <begin position="26"/>
        <end position="48"/>
    </location>
</feature>
<reference evidence="9 10" key="1">
    <citation type="journal article" date="2020" name="Microb. Ecol.">
        <title>Ecogenomics of the Marine Benthic Filamentous Cyanobacterium Adonisia.</title>
        <authorList>
            <person name="Walter J.M."/>
            <person name="Coutinho F.H."/>
            <person name="Leomil L."/>
            <person name="Hargreaves P.I."/>
            <person name="Campeao M.E."/>
            <person name="Vieira V.V."/>
            <person name="Silva B.S."/>
            <person name="Fistarol G.O."/>
            <person name="Salomon P.S."/>
            <person name="Sawabe T."/>
            <person name="Mino S."/>
            <person name="Hosokawa M."/>
            <person name="Miyashita H."/>
            <person name="Maruyama F."/>
            <person name="van Verk M.C."/>
            <person name="Dutilh B.E."/>
            <person name="Thompson C.C."/>
            <person name="Thompson F.L."/>
        </authorList>
    </citation>
    <scope>NUCLEOTIDE SEQUENCE [LARGE SCALE GENOMIC DNA]</scope>
    <source>
        <strain evidence="9 10">CCMR0081</strain>
    </source>
</reference>
<dbReference type="PROSITE" id="PS51352">
    <property type="entry name" value="THIOREDOXIN_2"/>
    <property type="match status" value="1"/>
</dbReference>
<sequence length="252" mass="27279">MAFKNVLMRTVAIATLLAPIGCTSATDSAQPSAAEQPATQQQAEAPPTEAELESAEAEWRKRQDEVNQVLSSMDRATFIGGSPTKGNPDAEVVVVKFSDFECLFCAVAAGHMKDFVEERGEEVLYVYKHLPLTSIHPEAVPSSKASWAAAQQDQFWLYHTGLFANQERLGDELYVELAEQMGLDMEQFERDRNSDAAQAAIDADLALAGQLKLRGTPSFLIGGLLIPPGVPPESFGELLDNLKAAQPAQSAE</sequence>
<dbReference type="Proteomes" id="UP000481033">
    <property type="component" value="Unassembled WGS sequence"/>
</dbReference>
<evidence type="ECO:0000256" key="1">
    <source>
        <dbReference type="ARBA" id="ARBA00005791"/>
    </source>
</evidence>
<comment type="similarity">
    <text evidence="1">Belongs to the thioredoxin family. DsbA subfamily.</text>
</comment>
<keyword evidence="3" id="KW-0560">Oxidoreductase</keyword>
<keyword evidence="2 7" id="KW-0732">Signal</keyword>
<evidence type="ECO:0000313" key="10">
    <source>
        <dbReference type="Proteomes" id="UP000481033"/>
    </source>
</evidence>
<dbReference type="RefSeq" id="WP_163702722.1">
    <property type="nucleotide sequence ID" value="NZ_QXHD01000004.1"/>
</dbReference>
<dbReference type="GO" id="GO:0016491">
    <property type="term" value="F:oxidoreductase activity"/>
    <property type="evidence" value="ECO:0007669"/>
    <property type="project" value="UniProtKB-KW"/>
</dbReference>
<dbReference type="SUPFAM" id="SSF52833">
    <property type="entry name" value="Thioredoxin-like"/>
    <property type="match status" value="1"/>
</dbReference>
<protein>
    <submittedName>
        <fullName evidence="9">Protein-disulfide isomerase</fullName>
    </submittedName>
</protein>
<evidence type="ECO:0000256" key="7">
    <source>
        <dbReference type="SAM" id="SignalP"/>
    </source>
</evidence>
<gene>
    <name evidence="9" type="ORF">DXZ20_30900</name>
</gene>
<keyword evidence="9" id="KW-0413">Isomerase</keyword>
<evidence type="ECO:0000313" key="9">
    <source>
        <dbReference type="EMBL" id="NEZ59977.1"/>
    </source>
</evidence>
<evidence type="ECO:0000256" key="6">
    <source>
        <dbReference type="SAM" id="MobiDB-lite"/>
    </source>
</evidence>
<keyword evidence="5" id="KW-0676">Redox-active center</keyword>
<dbReference type="InterPro" id="IPR036249">
    <property type="entry name" value="Thioredoxin-like_sf"/>
</dbReference>
<dbReference type="AlphaFoldDB" id="A0A6M0RUP3"/>
<dbReference type="InterPro" id="IPR013766">
    <property type="entry name" value="Thioredoxin_domain"/>
</dbReference>
<evidence type="ECO:0000256" key="5">
    <source>
        <dbReference type="ARBA" id="ARBA00023284"/>
    </source>
</evidence>
<dbReference type="PANTHER" id="PTHR13887:SF14">
    <property type="entry name" value="DISULFIDE BOND FORMATION PROTEIN D"/>
    <property type="match status" value="1"/>
</dbReference>
<dbReference type="PANTHER" id="PTHR13887">
    <property type="entry name" value="GLUTATHIONE S-TRANSFERASE KAPPA"/>
    <property type="match status" value="1"/>
</dbReference>
<keyword evidence="10" id="KW-1185">Reference proteome</keyword>
<feature type="domain" description="Thioredoxin" evidence="8">
    <location>
        <begin position="39"/>
        <end position="244"/>
    </location>
</feature>
<feature type="compositionally biased region" description="Low complexity" evidence="6">
    <location>
        <begin position="29"/>
        <end position="48"/>
    </location>
</feature>
<proteinExistence type="inferred from homology"/>